<keyword evidence="4" id="KW-0564">Palmitate</keyword>
<dbReference type="AlphaFoldDB" id="A0A3A1YGM6"/>
<reference evidence="7 8" key="1">
    <citation type="submission" date="2017-08" db="EMBL/GenBank/DDBJ databases">
        <title>Reclassification of Bisgaard taxon 37 and 44.</title>
        <authorList>
            <person name="Christensen H."/>
        </authorList>
    </citation>
    <scope>NUCLEOTIDE SEQUENCE [LARGE SCALE GENOMIC DNA]</scope>
    <source>
        <strain evidence="7 8">111</strain>
    </source>
</reference>
<dbReference type="OrthoDB" id="9808250at2"/>
<comment type="subcellular location">
    <subcellularLocation>
        <location evidence="4">Cell outer membrane</location>
        <topology evidence="4">Lipid-anchor</topology>
    </subcellularLocation>
</comment>
<dbReference type="PANTHER" id="PTHR37482:SF1">
    <property type="entry name" value="OUTER MEMBRANE PROTEIN ASSEMBLY FACTOR BAME"/>
    <property type="match status" value="1"/>
</dbReference>
<dbReference type="PANTHER" id="PTHR37482">
    <property type="entry name" value="OUTER MEMBRANE PROTEIN ASSEMBLY FACTOR BAME"/>
    <property type="match status" value="1"/>
</dbReference>
<organism evidence="7 8">
    <name type="scientific">Psittacicella hinzii</name>
    <dbReference type="NCBI Taxonomy" id="2028575"/>
    <lineage>
        <taxon>Bacteria</taxon>
        <taxon>Pseudomonadati</taxon>
        <taxon>Pseudomonadota</taxon>
        <taxon>Gammaproteobacteria</taxon>
        <taxon>Pasteurellales</taxon>
        <taxon>Psittacicellaceae</taxon>
        <taxon>Psittacicella</taxon>
    </lineage>
</organism>
<accession>A0A3A1YGM6</accession>
<evidence type="ECO:0000259" key="6">
    <source>
        <dbReference type="Pfam" id="PF04355"/>
    </source>
</evidence>
<sequence length="108" mass="12069">MRKLFLACLTALSVVSLSACSIIYQPVRSEGTVLTNEQVAQIKNGLTKEQVLYILGTPNVYKTLSEDSWYYVTRDISTRGKVTQKIYVVTFQNNKVVSFGNLDNAAKN</sequence>
<dbReference type="InterPro" id="IPR037873">
    <property type="entry name" value="BamE-like"/>
</dbReference>
<name>A0A3A1YGM6_9GAMM</name>
<protein>
    <recommendedName>
        <fullName evidence="4">Outer membrane protein assembly factor BamE</fullName>
    </recommendedName>
</protein>
<evidence type="ECO:0000256" key="3">
    <source>
        <dbReference type="ARBA" id="ARBA00023237"/>
    </source>
</evidence>
<evidence type="ECO:0000256" key="2">
    <source>
        <dbReference type="ARBA" id="ARBA00023136"/>
    </source>
</evidence>
<dbReference type="GO" id="GO:0051205">
    <property type="term" value="P:protein insertion into membrane"/>
    <property type="evidence" value="ECO:0007669"/>
    <property type="project" value="UniProtKB-UniRule"/>
</dbReference>
<dbReference type="GO" id="GO:1990063">
    <property type="term" value="C:Bam protein complex"/>
    <property type="evidence" value="ECO:0007669"/>
    <property type="project" value="TreeGrafter"/>
</dbReference>
<dbReference type="PROSITE" id="PS51257">
    <property type="entry name" value="PROKAR_LIPOPROTEIN"/>
    <property type="match status" value="1"/>
</dbReference>
<comment type="caution">
    <text evidence="7">The sequence shown here is derived from an EMBL/GenBank/DDBJ whole genome shotgun (WGS) entry which is preliminary data.</text>
</comment>
<dbReference type="Gene3D" id="3.30.1450.10">
    <property type="match status" value="1"/>
</dbReference>
<dbReference type="InterPro" id="IPR007450">
    <property type="entry name" value="BamE_dom"/>
</dbReference>
<evidence type="ECO:0000256" key="4">
    <source>
        <dbReference type="HAMAP-Rule" id="MF_00925"/>
    </source>
</evidence>
<dbReference type="Proteomes" id="UP000265916">
    <property type="component" value="Unassembled WGS sequence"/>
</dbReference>
<evidence type="ECO:0000256" key="1">
    <source>
        <dbReference type="ARBA" id="ARBA00022729"/>
    </source>
</evidence>
<evidence type="ECO:0000313" key="8">
    <source>
        <dbReference type="Proteomes" id="UP000265916"/>
    </source>
</evidence>
<evidence type="ECO:0000313" key="7">
    <source>
        <dbReference type="EMBL" id="RIY35374.1"/>
    </source>
</evidence>
<dbReference type="EMBL" id="NRJG01000134">
    <property type="protein sequence ID" value="RIY35374.1"/>
    <property type="molecule type" value="Genomic_DNA"/>
</dbReference>
<keyword evidence="2 4" id="KW-0472">Membrane</keyword>
<dbReference type="GO" id="GO:0043165">
    <property type="term" value="P:Gram-negative-bacterium-type cell outer membrane assembly"/>
    <property type="evidence" value="ECO:0007669"/>
    <property type="project" value="UniProtKB-UniRule"/>
</dbReference>
<gene>
    <name evidence="4" type="primary">bamE</name>
    <name evidence="7" type="ORF">CKF58_06730</name>
</gene>
<evidence type="ECO:0000256" key="5">
    <source>
        <dbReference type="SAM" id="SignalP"/>
    </source>
</evidence>
<keyword evidence="1 4" id="KW-0732">Signal</keyword>
<comment type="subunit">
    <text evidence="4">Part of the Bam complex.</text>
</comment>
<dbReference type="Pfam" id="PF04355">
    <property type="entry name" value="BamE"/>
    <property type="match status" value="1"/>
</dbReference>
<keyword evidence="4" id="KW-0449">Lipoprotein</keyword>
<dbReference type="GO" id="GO:0030674">
    <property type="term" value="F:protein-macromolecule adaptor activity"/>
    <property type="evidence" value="ECO:0007669"/>
    <property type="project" value="TreeGrafter"/>
</dbReference>
<proteinExistence type="inferred from homology"/>
<keyword evidence="8" id="KW-1185">Reference proteome</keyword>
<feature type="chain" id="PRO_5017490226" description="Outer membrane protein assembly factor BamE" evidence="5">
    <location>
        <begin position="22"/>
        <end position="108"/>
    </location>
</feature>
<dbReference type="InterPro" id="IPR026592">
    <property type="entry name" value="BamE"/>
</dbReference>
<feature type="signal peptide" evidence="5">
    <location>
        <begin position="1"/>
        <end position="21"/>
    </location>
</feature>
<keyword evidence="3 4" id="KW-0998">Cell outer membrane</keyword>
<dbReference type="HAMAP" id="MF_00925">
    <property type="entry name" value="OM_assembly_BamE"/>
    <property type="match status" value="1"/>
</dbReference>
<dbReference type="RefSeq" id="WP_119532240.1">
    <property type="nucleotide sequence ID" value="NZ_JBHSSP010000020.1"/>
</dbReference>
<comment type="function">
    <text evidence="4">Part of the outer membrane protein assembly complex, which is involved in assembly and insertion of beta-barrel proteins into the outer membrane.</text>
</comment>
<comment type="similarity">
    <text evidence="4">Belongs to the BamE family.</text>
</comment>
<feature type="domain" description="Outer membrane protein assembly factor BamE" evidence="6">
    <location>
        <begin position="31"/>
        <end position="99"/>
    </location>
</feature>